<dbReference type="EMBL" id="BSXS01010857">
    <property type="protein sequence ID" value="GME99101.1"/>
    <property type="molecule type" value="Genomic_DNA"/>
</dbReference>
<evidence type="ECO:0000313" key="1">
    <source>
        <dbReference type="EMBL" id="GME99101.1"/>
    </source>
</evidence>
<evidence type="ECO:0000313" key="2">
    <source>
        <dbReference type="Proteomes" id="UP001165064"/>
    </source>
</evidence>
<accession>A0ACB5U0D1</accession>
<proteinExistence type="predicted"/>
<organism evidence="1 2">
    <name type="scientific">Ambrosiozyma monospora</name>
    <name type="common">Yeast</name>
    <name type="synonym">Endomycopsis monosporus</name>
    <dbReference type="NCBI Taxonomy" id="43982"/>
    <lineage>
        <taxon>Eukaryota</taxon>
        <taxon>Fungi</taxon>
        <taxon>Dikarya</taxon>
        <taxon>Ascomycota</taxon>
        <taxon>Saccharomycotina</taxon>
        <taxon>Pichiomycetes</taxon>
        <taxon>Pichiales</taxon>
        <taxon>Pichiaceae</taxon>
        <taxon>Ambrosiozyma</taxon>
    </lineage>
</organism>
<name>A0ACB5U0D1_AMBMO</name>
<comment type="caution">
    <text evidence="1">The sequence shown here is derived from an EMBL/GenBank/DDBJ whole genome shotgun (WGS) entry which is preliminary data.</text>
</comment>
<protein>
    <submittedName>
        <fullName evidence="1">Unnamed protein product</fullName>
    </submittedName>
</protein>
<sequence>MVHIIVDLPIVEAVGKLRCPSTQRRKKQLRFGVERLPSSYSEKRPKLSSKEIPFFTQALKESNNPNLLLSNEVFQTEANFHDWRDTVPVYYKMFFEYDNKEQCRASCDGSVGNFHFNKGLSWVLSVPQHLHKTNAYQLYIIRNTVI</sequence>
<keyword evidence="2" id="KW-1185">Reference proteome</keyword>
<reference evidence="1" key="1">
    <citation type="submission" date="2023-04" db="EMBL/GenBank/DDBJ databases">
        <title>Ambrosiozyma monospora NBRC 10751.</title>
        <authorList>
            <person name="Ichikawa N."/>
            <person name="Sato H."/>
            <person name="Tonouchi N."/>
        </authorList>
    </citation>
    <scope>NUCLEOTIDE SEQUENCE</scope>
    <source>
        <strain evidence="1">NBRC 10751</strain>
    </source>
</reference>
<gene>
    <name evidence="1" type="ORF">Amon02_001061800</name>
</gene>
<dbReference type="Proteomes" id="UP001165064">
    <property type="component" value="Unassembled WGS sequence"/>
</dbReference>